<reference evidence="7" key="1">
    <citation type="submission" date="2014-07" db="EMBL/GenBank/DDBJ databases">
        <authorList>
            <person name="Martin A.A"/>
            <person name="De Silva N."/>
        </authorList>
    </citation>
    <scope>NUCLEOTIDE SEQUENCE</scope>
</reference>
<sequence length="613" mass="69872">MLFFILLIFITKALCYDGPKIKFGKGTLRGKNIKVLGVKITEYLGVPYAHPPIGFYRFAPPCEFQNDHYWNGTYNAVHLADACPQIIRVMNFSGYDSANPKNGTRESCLKFNMWVPKNEKNMSVIVFFHGALKTSSIVIAANFRLGFFGFAYLKNSSQIQGNMGLLDQQAMLKWINKHIHLFNGNNKSVTIFGTSSGAASVAAHLFSNGSRPYFHRGIMSSGTITQMMLTVSTRIADNNTRTVAEKVNCTSKANSSITTDDLIAECLKKRTVTELLEATKNVSARGQMPTPFPFMPINNDTVFFNGSIKDIYKNKKFNKDVDLMIGRTGDEATFFMATGFTNNSKYGCYFYPQLPANHTNNSCVMKEENFLNLVSFGSTILKFNETENSTLVKIYNDSATTYTNKSIRILSDFIFDCELSSFALKYASVTNKSLYLYEYARRSPINLWPAWTGAMHGDDLIDVFGIPFRHPEKYKSKNKEKGKKKKQKKDKKRQKKTKKRDSLNEEQTLSERVMWTIGNFSKYGNTTANWQQAKADNLTAFILNGTSSFDDNKNMNFTPPTCVKFFKLMKDYTMRKMKLKAEKEEKTNEQKKGLFPRIVDAFYDWLNKLLFKR</sequence>
<keyword evidence="2" id="KW-0719">Serine esterase</keyword>
<dbReference type="GO" id="GO:0005615">
    <property type="term" value="C:extracellular space"/>
    <property type="evidence" value="ECO:0007669"/>
    <property type="project" value="TreeGrafter"/>
</dbReference>
<evidence type="ECO:0000256" key="1">
    <source>
        <dbReference type="ARBA" id="ARBA00005964"/>
    </source>
</evidence>
<feature type="signal peptide" evidence="5">
    <location>
        <begin position="1"/>
        <end position="15"/>
    </location>
</feature>
<dbReference type="GO" id="GO:0019695">
    <property type="term" value="P:choline metabolic process"/>
    <property type="evidence" value="ECO:0007669"/>
    <property type="project" value="TreeGrafter"/>
</dbReference>
<name>A0A0K0FRU7_STRVS</name>
<comment type="similarity">
    <text evidence="1">Belongs to the type-B carboxylesterase/lipase family.</text>
</comment>
<evidence type="ECO:0000259" key="6">
    <source>
        <dbReference type="Pfam" id="PF00135"/>
    </source>
</evidence>
<evidence type="ECO:0000256" key="3">
    <source>
        <dbReference type="ARBA" id="ARBA00022801"/>
    </source>
</evidence>
<dbReference type="Pfam" id="PF00135">
    <property type="entry name" value="COesterase"/>
    <property type="match status" value="1"/>
</dbReference>
<accession>A0A0K0FRU7</accession>
<feature type="domain" description="Carboxylesterase type B" evidence="6">
    <location>
        <begin position="19"/>
        <end position="479"/>
    </location>
</feature>
<organism evidence="7 8">
    <name type="scientific">Strongyloides venezuelensis</name>
    <name type="common">Threadworm</name>
    <dbReference type="NCBI Taxonomy" id="75913"/>
    <lineage>
        <taxon>Eukaryota</taxon>
        <taxon>Metazoa</taxon>
        <taxon>Ecdysozoa</taxon>
        <taxon>Nematoda</taxon>
        <taxon>Chromadorea</taxon>
        <taxon>Rhabditida</taxon>
        <taxon>Tylenchina</taxon>
        <taxon>Panagrolaimomorpha</taxon>
        <taxon>Strongyloidoidea</taxon>
        <taxon>Strongyloididae</taxon>
        <taxon>Strongyloides</taxon>
    </lineage>
</organism>
<evidence type="ECO:0000313" key="8">
    <source>
        <dbReference type="WBParaSite" id="SVE_1285000.1"/>
    </source>
</evidence>
<dbReference type="GO" id="GO:0006581">
    <property type="term" value="P:acetylcholine catabolic process"/>
    <property type="evidence" value="ECO:0007669"/>
    <property type="project" value="TreeGrafter"/>
</dbReference>
<evidence type="ECO:0000313" key="7">
    <source>
        <dbReference type="Proteomes" id="UP000035680"/>
    </source>
</evidence>
<evidence type="ECO:0000256" key="2">
    <source>
        <dbReference type="ARBA" id="ARBA00022487"/>
    </source>
</evidence>
<protein>
    <submittedName>
        <fullName evidence="8">Acetylcholinesterase (inferred by orthology to a zebrafish protein)</fullName>
    </submittedName>
</protein>
<dbReference type="ESTHER" id="9bila-a0a0k0fru7">
    <property type="family name" value="Cholinesterase-like"/>
</dbReference>
<dbReference type="PANTHER" id="PTHR43918:SF4">
    <property type="entry name" value="CARBOXYLIC ESTER HYDROLASE"/>
    <property type="match status" value="1"/>
</dbReference>
<dbReference type="SUPFAM" id="SSF53474">
    <property type="entry name" value="alpha/beta-Hydrolases"/>
    <property type="match status" value="1"/>
</dbReference>
<dbReference type="STRING" id="75913.A0A0K0FRU7"/>
<feature type="compositionally biased region" description="Basic residues" evidence="4">
    <location>
        <begin position="480"/>
        <end position="499"/>
    </location>
</feature>
<dbReference type="GO" id="GO:0005886">
    <property type="term" value="C:plasma membrane"/>
    <property type="evidence" value="ECO:0007669"/>
    <property type="project" value="TreeGrafter"/>
</dbReference>
<dbReference type="InterPro" id="IPR050654">
    <property type="entry name" value="AChE-related_enzymes"/>
</dbReference>
<dbReference type="Gene3D" id="3.40.50.1820">
    <property type="entry name" value="alpha/beta hydrolase"/>
    <property type="match status" value="1"/>
</dbReference>
<feature type="chain" id="PRO_5012723448" evidence="5">
    <location>
        <begin position="16"/>
        <end position="613"/>
    </location>
</feature>
<keyword evidence="7" id="KW-1185">Reference proteome</keyword>
<dbReference type="InterPro" id="IPR002018">
    <property type="entry name" value="CarbesteraseB"/>
</dbReference>
<dbReference type="InterPro" id="IPR029058">
    <property type="entry name" value="AB_hydrolase_fold"/>
</dbReference>
<evidence type="ECO:0000256" key="5">
    <source>
        <dbReference type="SAM" id="SignalP"/>
    </source>
</evidence>
<feature type="region of interest" description="Disordered" evidence="4">
    <location>
        <begin position="475"/>
        <end position="506"/>
    </location>
</feature>
<keyword evidence="5" id="KW-0732">Signal</keyword>
<dbReference type="AlphaFoldDB" id="A0A0K0FRU7"/>
<reference evidence="8" key="2">
    <citation type="submission" date="2015-08" db="UniProtKB">
        <authorList>
            <consortium name="WormBaseParasite"/>
        </authorList>
    </citation>
    <scope>IDENTIFICATION</scope>
</reference>
<dbReference type="PANTHER" id="PTHR43918">
    <property type="entry name" value="ACETYLCHOLINESTERASE"/>
    <property type="match status" value="1"/>
</dbReference>
<dbReference type="Proteomes" id="UP000035680">
    <property type="component" value="Unassembled WGS sequence"/>
</dbReference>
<keyword evidence="3" id="KW-0378">Hydrolase</keyword>
<dbReference type="GO" id="GO:0003990">
    <property type="term" value="F:acetylcholinesterase activity"/>
    <property type="evidence" value="ECO:0007669"/>
    <property type="project" value="TreeGrafter"/>
</dbReference>
<dbReference type="WBParaSite" id="SVE_1285000.1">
    <property type="protein sequence ID" value="SVE_1285000.1"/>
    <property type="gene ID" value="SVE_1285000"/>
</dbReference>
<evidence type="ECO:0000256" key="4">
    <source>
        <dbReference type="SAM" id="MobiDB-lite"/>
    </source>
</evidence>
<proteinExistence type="inferred from homology"/>